<feature type="region of interest" description="Disordered" evidence="1">
    <location>
        <begin position="1"/>
        <end position="96"/>
    </location>
</feature>
<gene>
    <name evidence="2" type="ORF">SLS58_009709</name>
</gene>
<keyword evidence="3" id="KW-1185">Reference proteome</keyword>
<accession>A0ABR3TAR7</accession>
<dbReference type="Proteomes" id="UP001521184">
    <property type="component" value="Unassembled WGS sequence"/>
</dbReference>
<name>A0ABR3TAR7_9PEZI</name>
<feature type="compositionally biased region" description="Polar residues" evidence="1">
    <location>
        <begin position="24"/>
        <end position="37"/>
    </location>
</feature>
<evidence type="ECO:0000313" key="3">
    <source>
        <dbReference type="Proteomes" id="UP001521184"/>
    </source>
</evidence>
<evidence type="ECO:0000313" key="2">
    <source>
        <dbReference type="EMBL" id="KAL1636655.1"/>
    </source>
</evidence>
<comment type="caution">
    <text evidence="2">The sequence shown here is derived from an EMBL/GenBank/DDBJ whole genome shotgun (WGS) entry which is preliminary data.</text>
</comment>
<reference evidence="2 3" key="1">
    <citation type="journal article" date="2023" name="Plant Dis.">
        <title>First Report of Diplodia intermedia Causing Canker and Dieback Diseases on Apple Trees in Canada.</title>
        <authorList>
            <person name="Ellouze W."/>
            <person name="Ilyukhin E."/>
            <person name="Sulman M."/>
            <person name="Ali S."/>
        </authorList>
    </citation>
    <scope>NUCLEOTIDE SEQUENCE [LARGE SCALE GENOMIC DNA]</scope>
    <source>
        <strain evidence="2 3">M45-28</strain>
    </source>
</reference>
<proteinExistence type="predicted"/>
<organism evidence="2 3">
    <name type="scientific">Diplodia intermedia</name>
    <dbReference type="NCBI Taxonomy" id="856260"/>
    <lineage>
        <taxon>Eukaryota</taxon>
        <taxon>Fungi</taxon>
        <taxon>Dikarya</taxon>
        <taxon>Ascomycota</taxon>
        <taxon>Pezizomycotina</taxon>
        <taxon>Dothideomycetes</taxon>
        <taxon>Dothideomycetes incertae sedis</taxon>
        <taxon>Botryosphaeriales</taxon>
        <taxon>Botryosphaeriaceae</taxon>
        <taxon>Diplodia</taxon>
    </lineage>
</organism>
<evidence type="ECO:0000256" key="1">
    <source>
        <dbReference type="SAM" id="MobiDB-lite"/>
    </source>
</evidence>
<dbReference type="EMBL" id="JAKEKT020000099">
    <property type="protein sequence ID" value="KAL1636655.1"/>
    <property type="molecule type" value="Genomic_DNA"/>
</dbReference>
<sequence>MVTTRSKTNAESHDGTAQDAPEAPSQQQRPSPRASTNTSRKRKSSPTNRTSTPPTAPPTKKQRQRQDSLASETTTPPHHHPSRSRLPVPTTTPPVSPLLAAKARALIAAHGTAHPFHAPTPLDDPDAPTNETILAHLAHAILRSTRMAPATAARGVELLVAANGTCAPALGDSPWALRERILAKACGGNRARYRDVAAGRLGLLAAFVEERWGGDASAMLPEEEEGGDGYGDGDGFGGGGGGGGAERWYEGAVRERLAEIEGVEPKGADVFVAFVQGVWQRLAPYLEPRNVQTAREVGLAGGDVWALFECVGRRGWDMALLNAALTKVREDGEVDVWRKRFSEGVEWMPRDGAVGGEEPPVTTDGYDEDAFCVPE</sequence>
<protein>
    <submittedName>
        <fullName evidence="2">Uncharacterized protein</fullName>
    </submittedName>
</protein>